<dbReference type="HOGENOM" id="CLU_3288697_0_0_6"/>
<accession>B1LFV3</accession>
<evidence type="ECO:0000313" key="2">
    <source>
        <dbReference type="Proteomes" id="UP000007011"/>
    </source>
</evidence>
<proteinExistence type="predicted"/>
<dbReference type="EMBL" id="CP000970">
    <property type="protein sequence ID" value="ACB15993.1"/>
    <property type="molecule type" value="Genomic_DNA"/>
</dbReference>
<sequence length="40" mass="5001">MQFTFYQRIKHFNFYDEMLNVLYLGKYMAAEISKRDMPFI</sequence>
<gene>
    <name evidence="1" type="ordered locus">EcSMS35_0021</name>
</gene>
<organism evidence="1 2">
    <name type="scientific">Escherichia coli (strain SMS-3-5 / SECEC)</name>
    <dbReference type="NCBI Taxonomy" id="439855"/>
    <lineage>
        <taxon>Bacteria</taxon>
        <taxon>Pseudomonadati</taxon>
        <taxon>Pseudomonadota</taxon>
        <taxon>Gammaproteobacteria</taxon>
        <taxon>Enterobacterales</taxon>
        <taxon>Enterobacteriaceae</taxon>
        <taxon>Escherichia</taxon>
    </lineage>
</organism>
<evidence type="ECO:0000313" key="1">
    <source>
        <dbReference type="EMBL" id="ACB15993.1"/>
    </source>
</evidence>
<dbReference type="Proteomes" id="UP000007011">
    <property type="component" value="Chromosome"/>
</dbReference>
<protein>
    <submittedName>
        <fullName evidence="1">Uncharacterized protein</fullName>
    </submittedName>
</protein>
<dbReference type="AlphaFoldDB" id="B1LFV3"/>
<name>B1LFV3_ECOSM</name>
<dbReference type="KEGG" id="ecm:EcSMS35_0021"/>
<reference evidence="1 2" key="1">
    <citation type="journal article" date="2008" name="J. Bacteriol.">
        <title>Insights into the environmental resistance gene pool from the genome sequence of the multidrug-resistant environmental isolate Escherichia coli SMS-3-5.</title>
        <authorList>
            <person name="Fricke W.F."/>
            <person name="Wright M.S."/>
            <person name="Lindell A.H."/>
            <person name="Harkins D.M."/>
            <person name="Baker-Austin C."/>
            <person name="Ravel J."/>
            <person name="Stepanauskas R."/>
        </authorList>
    </citation>
    <scope>NUCLEOTIDE SEQUENCE [LARGE SCALE GENOMIC DNA]</scope>
    <source>
        <strain evidence="2">SMS-3-5 / SECEC</strain>
    </source>
</reference>